<evidence type="ECO:0000256" key="1">
    <source>
        <dbReference type="SAM" id="MobiDB-lite"/>
    </source>
</evidence>
<dbReference type="FunFam" id="2.60.120.650:FF:000046">
    <property type="entry name" value="JmjC domain-containing protein D"/>
    <property type="match status" value="1"/>
</dbReference>
<organism evidence="3">
    <name type="scientific">Aphanomyces astaci</name>
    <name type="common">Crayfish plague agent</name>
    <dbReference type="NCBI Taxonomy" id="112090"/>
    <lineage>
        <taxon>Eukaryota</taxon>
        <taxon>Sar</taxon>
        <taxon>Stramenopiles</taxon>
        <taxon>Oomycota</taxon>
        <taxon>Saprolegniomycetes</taxon>
        <taxon>Saprolegniales</taxon>
        <taxon>Verrucalvaceae</taxon>
        <taxon>Aphanomyces</taxon>
    </lineage>
</organism>
<dbReference type="GeneID" id="20812480"/>
<evidence type="ECO:0000313" key="3">
    <source>
        <dbReference type="EMBL" id="ETV75301.1"/>
    </source>
</evidence>
<dbReference type="PANTHER" id="PTHR12461:SF105">
    <property type="entry name" value="HYPOXIA-INDUCIBLE FACTOR 1-ALPHA INHIBITOR"/>
    <property type="match status" value="1"/>
</dbReference>
<dbReference type="InterPro" id="IPR041667">
    <property type="entry name" value="Cupin_8"/>
</dbReference>
<protein>
    <recommendedName>
        <fullName evidence="2">JmjC domain-containing protein</fullName>
    </recommendedName>
</protein>
<dbReference type="PANTHER" id="PTHR12461">
    <property type="entry name" value="HYPOXIA-INDUCIBLE FACTOR 1 ALPHA INHIBITOR-RELATED"/>
    <property type="match status" value="1"/>
</dbReference>
<dbReference type="PROSITE" id="PS51184">
    <property type="entry name" value="JMJC"/>
    <property type="match status" value="1"/>
</dbReference>
<dbReference type="Gene3D" id="2.60.120.650">
    <property type="entry name" value="Cupin"/>
    <property type="match status" value="1"/>
</dbReference>
<dbReference type="VEuPathDB" id="FungiDB:H257_10484"/>
<feature type="region of interest" description="Disordered" evidence="1">
    <location>
        <begin position="244"/>
        <end position="267"/>
    </location>
</feature>
<accession>W4G7N4</accession>
<dbReference type="SMART" id="SM00558">
    <property type="entry name" value="JmjC"/>
    <property type="match status" value="1"/>
</dbReference>
<proteinExistence type="predicted"/>
<reference evidence="3" key="1">
    <citation type="submission" date="2013-12" db="EMBL/GenBank/DDBJ databases">
        <title>The Genome Sequence of Aphanomyces astaci APO3.</title>
        <authorList>
            <consortium name="The Broad Institute Genomics Platform"/>
            <person name="Russ C."/>
            <person name="Tyler B."/>
            <person name="van West P."/>
            <person name="Dieguez-Uribeondo J."/>
            <person name="Young S.K."/>
            <person name="Zeng Q."/>
            <person name="Gargeya S."/>
            <person name="Fitzgerald M."/>
            <person name="Abouelleil A."/>
            <person name="Alvarado L."/>
            <person name="Chapman S.B."/>
            <person name="Gainer-Dewar J."/>
            <person name="Goldberg J."/>
            <person name="Griggs A."/>
            <person name="Gujja S."/>
            <person name="Hansen M."/>
            <person name="Howarth C."/>
            <person name="Imamovic A."/>
            <person name="Ireland A."/>
            <person name="Larimer J."/>
            <person name="McCowan C."/>
            <person name="Murphy C."/>
            <person name="Pearson M."/>
            <person name="Poon T.W."/>
            <person name="Priest M."/>
            <person name="Roberts A."/>
            <person name="Saif S."/>
            <person name="Shea T."/>
            <person name="Sykes S."/>
            <person name="Wortman J."/>
            <person name="Nusbaum C."/>
            <person name="Birren B."/>
        </authorList>
    </citation>
    <scope>NUCLEOTIDE SEQUENCE [LARGE SCALE GENOMIC DNA]</scope>
    <source>
        <strain evidence="3">APO3</strain>
    </source>
</reference>
<dbReference type="RefSeq" id="XP_009835349.1">
    <property type="nucleotide sequence ID" value="XM_009837047.1"/>
</dbReference>
<sequence length="427" mass="47137">MQVEVVLLEKARAAADNGDWERAEKLAEESVHRICDRLHLGKWSDVDIEWRQRFACACELLATSYLHKPVVDDLSRSHHLAAAIEILDTGLLMAGPYGRQLHAIMATVVAEMNTASSLVADNSPPIKKQKTEIGVPSSPIPPHLTPDNPLCTPLARVDAPSMNAFLTSYMHSNEPVIITGAMDQWPALGKTHGGQRQWANLNYLRQVAGRRSVPIEIGSSYLEDNWSQTLMTLDAFIDQHILKPVTSTPPPTTTSSSSSSSNDAAAPPTGYLAQHALFEQIPQLRSDIVIPDYCTLSVRDVCDSNDDYDEDVQDVVINAWFGPPNTISPLHFDPAQNLLCQVVGSKYVRLYAAALSDLLYPVPGLLSNTSQVQVEAPDQNVKFPKFGDAPYWEGVLGPGEMLYIPPKCWHYIRSLAVSFSVSLWWDN</sequence>
<dbReference type="STRING" id="112090.W4G7N4"/>
<gene>
    <name evidence="3" type="ORF">H257_10484</name>
</gene>
<name>W4G7N4_APHAT</name>
<feature type="domain" description="JmjC" evidence="2">
    <location>
        <begin position="279"/>
        <end position="427"/>
    </location>
</feature>
<dbReference type="OrthoDB" id="47172at2759"/>
<dbReference type="AlphaFoldDB" id="W4G7N4"/>
<dbReference type="SUPFAM" id="SSF51197">
    <property type="entry name" value="Clavaminate synthase-like"/>
    <property type="match status" value="1"/>
</dbReference>
<evidence type="ECO:0000259" key="2">
    <source>
        <dbReference type="PROSITE" id="PS51184"/>
    </source>
</evidence>
<dbReference type="InterPro" id="IPR003347">
    <property type="entry name" value="JmjC_dom"/>
</dbReference>
<dbReference type="EMBL" id="KI913141">
    <property type="protein sequence ID" value="ETV75301.1"/>
    <property type="molecule type" value="Genomic_DNA"/>
</dbReference>
<dbReference type="Pfam" id="PF13621">
    <property type="entry name" value="Cupin_8"/>
    <property type="match status" value="1"/>
</dbReference>